<evidence type="ECO:0000313" key="3">
    <source>
        <dbReference type="EMBL" id="MCQ8240429.1"/>
    </source>
</evidence>
<dbReference type="EMBL" id="JAMZEJ010000003">
    <property type="protein sequence ID" value="MCQ8240429.1"/>
    <property type="molecule type" value="Genomic_DNA"/>
</dbReference>
<comment type="subcellular location">
    <subcellularLocation>
        <location evidence="2">Cell membrane</location>
        <topology evidence="2">Lipid-anchor</topology>
    </subcellularLocation>
</comment>
<accession>A0ABT1VVR5</accession>
<keyword evidence="2" id="KW-0564">Palmitate</keyword>
<dbReference type="RefSeq" id="WP_422919150.1">
    <property type="nucleotide sequence ID" value="NZ_JAMZEJ010000003.1"/>
</dbReference>
<evidence type="ECO:0000256" key="1">
    <source>
        <dbReference type="ARBA" id="ARBA00007613"/>
    </source>
</evidence>
<keyword evidence="2" id="KW-0472">Membrane</keyword>
<comment type="similarity">
    <text evidence="1 2">Belongs to the outer membrane factor (OMF) (TC 1.B.17) family.</text>
</comment>
<protein>
    <submittedName>
        <fullName evidence="3">Efflux transporter outer membrane subunit</fullName>
    </submittedName>
</protein>
<organism evidence="3 4">
    <name type="scientific">Rhizosaccharibacter radicis</name>
    <dbReference type="NCBI Taxonomy" id="2782605"/>
    <lineage>
        <taxon>Bacteria</taxon>
        <taxon>Pseudomonadati</taxon>
        <taxon>Pseudomonadota</taxon>
        <taxon>Alphaproteobacteria</taxon>
        <taxon>Acetobacterales</taxon>
        <taxon>Acetobacteraceae</taxon>
        <taxon>Rhizosaccharibacter</taxon>
    </lineage>
</organism>
<sequence length="517" mass="55121">MNSSSLFSKRAVAAGRAARLAAAAAVLMAGGCEVGPDFRRPPSITPGRVTTDPLPARTAASKVAEGAAQTLVVGRDIPGDWWRLFRSPVLDGLVRDALRDNPSLQAAEETLTQARELRLAQEGTLFPNISGLASRSRQEQPISYEGGAGPDGRAQPAFLFSQYTAQLNLSYTLDVWGGLRRAVEQTGATVDYRRFQLEAAQLALTAGVVTSAILLASLQEQIDAQQQLIGFEQKQLDTVRQQFELGGATGTDLATQQAQVAQAQTVLVPLQTQAAQARDQLAAYTGRPPSALILGRIDLSNFTLPEEVPVSVPAALLDQRPDIRAQEALLHQQNAALGVSIAQRLPNFTLSASVGSSAADVHQLFSPTTGLWSVVNQVTQPLFDAGQLLHQQRAQAAATRAAAASWRDTVVRAFQNTADVLVALTNDAQTLRYALDAQLAAQRGLSLASLQFKLGGVSYLSVLNAQQIYQNTVITLVRARAARLADTVALFQALGGGWWHRDDLPAPPPGLLSSPLP</sequence>
<reference evidence="3 4" key="1">
    <citation type="submission" date="2022-06" db="EMBL/GenBank/DDBJ databases">
        <title>Rhizosaccharibacter gen. nov. sp. nov. KSS12, endophytic bacteria isolated from sugarcane.</title>
        <authorList>
            <person name="Pitiwittayakul N."/>
        </authorList>
    </citation>
    <scope>NUCLEOTIDE SEQUENCE [LARGE SCALE GENOMIC DNA]</scope>
    <source>
        <strain evidence="3 4">KSS12</strain>
    </source>
</reference>
<name>A0ABT1VVR5_9PROT</name>
<proteinExistence type="inferred from homology"/>
<keyword evidence="2" id="KW-0732">Signal</keyword>
<feature type="signal peptide" evidence="2">
    <location>
        <begin position="1"/>
        <end position="24"/>
    </location>
</feature>
<evidence type="ECO:0000313" key="4">
    <source>
        <dbReference type="Proteomes" id="UP001524547"/>
    </source>
</evidence>
<dbReference type="SUPFAM" id="SSF56954">
    <property type="entry name" value="Outer membrane efflux proteins (OEP)"/>
    <property type="match status" value="1"/>
</dbReference>
<dbReference type="PANTHER" id="PTHR30203:SF33">
    <property type="entry name" value="BLR4455 PROTEIN"/>
    <property type="match status" value="1"/>
</dbReference>
<feature type="chain" id="PRO_5044958618" evidence="2">
    <location>
        <begin position="25"/>
        <end position="517"/>
    </location>
</feature>
<dbReference type="PANTHER" id="PTHR30203">
    <property type="entry name" value="OUTER MEMBRANE CATION EFFLUX PROTEIN"/>
    <property type="match status" value="1"/>
</dbReference>
<comment type="caution">
    <text evidence="3">The sequence shown here is derived from an EMBL/GenBank/DDBJ whole genome shotgun (WGS) entry which is preliminary data.</text>
</comment>
<keyword evidence="2" id="KW-0449">Lipoprotein</keyword>
<dbReference type="Pfam" id="PF02321">
    <property type="entry name" value="OEP"/>
    <property type="match status" value="2"/>
</dbReference>
<dbReference type="InterPro" id="IPR003423">
    <property type="entry name" value="OMP_efflux"/>
</dbReference>
<dbReference type="NCBIfam" id="TIGR01845">
    <property type="entry name" value="outer_NodT"/>
    <property type="match status" value="1"/>
</dbReference>
<keyword evidence="2" id="KW-1134">Transmembrane beta strand</keyword>
<dbReference type="Gene3D" id="1.20.1600.10">
    <property type="entry name" value="Outer membrane efflux proteins (OEP)"/>
    <property type="match status" value="1"/>
</dbReference>
<dbReference type="Proteomes" id="UP001524547">
    <property type="component" value="Unassembled WGS sequence"/>
</dbReference>
<keyword evidence="2" id="KW-0812">Transmembrane</keyword>
<keyword evidence="4" id="KW-1185">Reference proteome</keyword>
<gene>
    <name evidence="3" type="ORF">NFI88_06170</name>
</gene>
<dbReference type="Gene3D" id="2.20.200.10">
    <property type="entry name" value="Outer membrane efflux proteins (OEP)"/>
    <property type="match status" value="1"/>
</dbReference>
<evidence type="ECO:0000256" key="2">
    <source>
        <dbReference type="RuleBase" id="RU362097"/>
    </source>
</evidence>
<dbReference type="InterPro" id="IPR010131">
    <property type="entry name" value="MdtP/NodT-like"/>
</dbReference>